<dbReference type="PANTHER" id="PTHR24171:SF9">
    <property type="entry name" value="ANKYRIN REPEAT DOMAIN-CONTAINING PROTEIN 39"/>
    <property type="match status" value="1"/>
</dbReference>
<keyword evidence="2 3" id="KW-0040">ANK repeat</keyword>
<dbReference type="PRINTS" id="PR01415">
    <property type="entry name" value="ANKYRIN"/>
</dbReference>
<proteinExistence type="predicted"/>
<dbReference type="InterPro" id="IPR002110">
    <property type="entry name" value="Ankyrin_rpt"/>
</dbReference>
<dbReference type="PROSITE" id="PS50297">
    <property type="entry name" value="ANK_REP_REGION"/>
    <property type="match status" value="2"/>
</dbReference>
<evidence type="ECO:0000313" key="5">
    <source>
        <dbReference type="Proteomes" id="UP000582837"/>
    </source>
</evidence>
<evidence type="ECO:0000256" key="2">
    <source>
        <dbReference type="ARBA" id="ARBA00023043"/>
    </source>
</evidence>
<dbReference type="Proteomes" id="UP000582837">
    <property type="component" value="Unassembled WGS sequence"/>
</dbReference>
<name>A0A841GWZ1_9BACT</name>
<organism evidence="4 5">
    <name type="scientific">Longimicrobium terrae</name>
    <dbReference type="NCBI Taxonomy" id="1639882"/>
    <lineage>
        <taxon>Bacteria</taxon>
        <taxon>Pseudomonadati</taxon>
        <taxon>Gemmatimonadota</taxon>
        <taxon>Longimicrobiia</taxon>
        <taxon>Longimicrobiales</taxon>
        <taxon>Longimicrobiaceae</taxon>
        <taxon>Longimicrobium</taxon>
    </lineage>
</organism>
<dbReference type="InterPro" id="IPR036770">
    <property type="entry name" value="Ankyrin_rpt-contain_sf"/>
</dbReference>
<dbReference type="Pfam" id="PF12796">
    <property type="entry name" value="Ank_2"/>
    <property type="match status" value="1"/>
</dbReference>
<dbReference type="PROSITE" id="PS50088">
    <property type="entry name" value="ANK_REPEAT"/>
    <property type="match status" value="3"/>
</dbReference>
<dbReference type="RefSeq" id="WP_170031874.1">
    <property type="nucleotide sequence ID" value="NZ_JABDTL010000001.1"/>
</dbReference>
<reference evidence="4 5" key="1">
    <citation type="submission" date="2020-08" db="EMBL/GenBank/DDBJ databases">
        <title>Genomic Encyclopedia of Type Strains, Phase IV (KMG-IV): sequencing the most valuable type-strain genomes for metagenomic binning, comparative biology and taxonomic classification.</title>
        <authorList>
            <person name="Goeker M."/>
        </authorList>
    </citation>
    <scope>NUCLEOTIDE SEQUENCE [LARGE SCALE GENOMIC DNA]</scope>
    <source>
        <strain evidence="4 5">DSM 29007</strain>
    </source>
</reference>
<keyword evidence="1" id="KW-0677">Repeat</keyword>
<feature type="repeat" description="ANK" evidence="3">
    <location>
        <begin position="103"/>
        <end position="137"/>
    </location>
</feature>
<dbReference type="SUPFAM" id="SSF48403">
    <property type="entry name" value="Ankyrin repeat"/>
    <property type="match status" value="1"/>
</dbReference>
<keyword evidence="5" id="KW-1185">Reference proteome</keyword>
<feature type="repeat" description="ANK" evidence="3">
    <location>
        <begin position="37"/>
        <end position="69"/>
    </location>
</feature>
<dbReference type="PANTHER" id="PTHR24171">
    <property type="entry name" value="ANKYRIN REPEAT DOMAIN-CONTAINING PROTEIN 39-RELATED"/>
    <property type="match status" value="1"/>
</dbReference>
<evidence type="ECO:0000313" key="4">
    <source>
        <dbReference type="EMBL" id="MBB6069086.1"/>
    </source>
</evidence>
<dbReference type="EMBL" id="JACHIA010000001">
    <property type="protein sequence ID" value="MBB6069086.1"/>
    <property type="molecule type" value="Genomic_DNA"/>
</dbReference>
<dbReference type="Gene3D" id="1.25.40.20">
    <property type="entry name" value="Ankyrin repeat-containing domain"/>
    <property type="match status" value="1"/>
</dbReference>
<gene>
    <name evidence="4" type="ORF">HNQ61_000697</name>
</gene>
<evidence type="ECO:0000256" key="3">
    <source>
        <dbReference type="PROSITE-ProRule" id="PRU00023"/>
    </source>
</evidence>
<dbReference type="AlphaFoldDB" id="A0A841GWZ1"/>
<evidence type="ECO:0000256" key="1">
    <source>
        <dbReference type="ARBA" id="ARBA00022737"/>
    </source>
</evidence>
<comment type="caution">
    <text evidence="4">The sequence shown here is derived from an EMBL/GenBank/DDBJ whole genome shotgun (WGS) entry which is preliminary data.</text>
</comment>
<protein>
    <submittedName>
        <fullName evidence="4">Ankyrin repeat protein</fullName>
    </submittedName>
</protein>
<accession>A0A841GWZ1</accession>
<dbReference type="SMART" id="SM00248">
    <property type="entry name" value="ANK"/>
    <property type="match status" value="3"/>
</dbReference>
<sequence>MKQPGKGMTGIFSAIAGGDLEAVRSAPAEDLNTRDRAGGTALMAAVLAGRRDMAEAVLARGADVNAKDKRGWTALHFAAQDYQLEVAGLLLDHGADPNAQDEHGNGPLSRATFNSQGRGEVIRMLLSKGADPQIKNAHGVSAIDLANTISNYDVKQFFN</sequence>
<feature type="repeat" description="ANK" evidence="3">
    <location>
        <begin position="70"/>
        <end position="102"/>
    </location>
</feature>